<dbReference type="AlphaFoldDB" id="A0A5C4LIU6"/>
<dbReference type="CDD" id="cd00761">
    <property type="entry name" value="Glyco_tranf_GTA_type"/>
    <property type="match status" value="1"/>
</dbReference>
<comment type="caution">
    <text evidence="2">The sequence shown here is derived from an EMBL/GenBank/DDBJ whole genome shotgun (WGS) entry which is preliminary data.</text>
</comment>
<dbReference type="PANTHER" id="PTHR43685:SF11">
    <property type="entry name" value="GLYCOSYLTRANSFERASE TAGX-RELATED"/>
    <property type="match status" value="1"/>
</dbReference>
<reference evidence="2 3" key="1">
    <citation type="submission" date="2019-06" db="EMBL/GenBank/DDBJ databases">
        <title>Genome of Methylobacterium sp. 17Sr1-39.</title>
        <authorList>
            <person name="Seo T."/>
        </authorList>
    </citation>
    <scope>NUCLEOTIDE SEQUENCE [LARGE SCALE GENOMIC DNA]</scope>
    <source>
        <strain evidence="2 3">17Sr1-39</strain>
    </source>
</reference>
<gene>
    <name evidence="2" type="ORF">FF100_14080</name>
</gene>
<keyword evidence="3" id="KW-1185">Reference proteome</keyword>
<protein>
    <submittedName>
        <fullName evidence="2">Glycosyltransferase family 2 protein</fullName>
    </submittedName>
</protein>
<name>A0A5C4LIU6_9HYPH</name>
<dbReference type="Gene3D" id="3.90.550.10">
    <property type="entry name" value="Spore Coat Polysaccharide Biosynthesis Protein SpsA, Chain A"/>
    <property type="match status" value="1"/>
</dbReference>
<sequence>MAPLVSPCASLSIVIPLYQKADVIGHTVEAVLRQTFERFELIVVDDGSTDGGGDVVAAFADPRIRLIRQANAGSAAARNRGVAASRHDWIAFLDADDLWAGRHLENLQAAASRGDAVAVFANHLLASRAAPVMRAAIPDQRVDDVFAFLLATYPYAVHSSSVLVERAALLRAGLFPVGAVMGEDTDTWCRLALEGPFRYVAEPTAVYRDGHPTSMLAQQMRKRPLPPPFDRTLTALLRHGAVPAPLVRSADRYRNFLMLEYARQLLDVGDPDTARDTLRRHCRLADDPVRYAKRFLRTWSFGHRLYALSRQWVPSR</sequence>
<evidence type="ECO:0000313" key="2">
    <source>
        <dbReference type="EMBL" id="TNC12786.1"/>
    </source>
</evidence>
<feature type="domain" description="Glycosyltransferase 2-like" evidence="1">
    <location>
        <begin position="12"/>
        <end position="122"/>
    </location>
</feature>
<evidence type="ECO:0000259" key="1">
    <source>
        <dbReference type="Pfam" id="PF00535"/>
    </source>
</evidence>
<dbReference type="InterPro" id="IPR029044">
    <property type="entry name" value="Nucleotide-diphossugar_trans"/>
</dbReference>
<proteinExistence type="predicted"/>
<accession>A0A5C4LIU6</accession>
<keyword evidence="2" id="KW-0808">Transferase</keyword>
<dbReference type="OrthoDB" id="7978874at2"/>
<dbReference type="Proteomes" id="UP000305267">
    <property type="component" value="Unassembled WGS sequence"/>
</dbReference>
<dbReference type="RefSeq" id="WP_139036325.1">
    <property type="nucleotide sequence ID" value="NZ_VDDA01000005.1"/>
</dbReference>
<organism evidence="2 3">
    <name type="scientific">Methylobacterium terricola</name>
    <dbReference type="NCBI Taxonomy" id="2583531"/>
    <lineage>
        <taxon>Bacteria</taxon>
        <taxon>Pseudomonadati</taxon>
        <taxon>Pseudomonadota</taxon>
        <taxon>Alphaproteobacteria</taxon>
        <taxon>Hyphomicrobiales</taxon>
        <taxon>Methylobacteriaceae</taxon>
        <taxon>Methylobacterium</taxon>
    </lineage>
</organism>
<dbReference type="GO" id="GO:0016740">
    <property type="term" value="F:transferase activity"/>
    <property type="evidence" value="ECO:0007669"/>
    <property type="project" value="UniProtKB-KW"/>
</dbReference>
<evidence type="ECO:0000313" key="3">
    <source>
        <dbReference type="Proteomes" id="UP000305267"/>
    </source>
</evidence>
<dbReference type="SUPFAM" id="SSF53448">
    <property type="entry name" value="Nucleotide-diphospho-sugar transferases"/>
    <property type="match status" value="1"/>
</dbReference>
<dbReference type="EMBL" id="VDDA01000005">
    <property type="protein sequence ID" value="TNC12786.1"/>
    <property type="molecule type" value="Genomic_DNA"/>
</dbReference>
<dbReference type="PANTHER" id="PTHR43685">
    <property type="entry name" value="GLYCOSYLTRANSFERASE"/>
    <property type="match status" value="1"/>
</dbReference>
<dbReference type="InterPro" id="IPR001173">
    <property type="entry name" value="Glyco_trans_2-like"/>
</dbReference>
<dbReference type="InterPro" id="IPR050834">
    <property type="entry name" value="Glycosyltransf_2"/>
</dbReference>
<dbReference type="Pfam" id="PF00535">
    <property type="entry name" value="Glycos_transf_2"/>
    <property type="match status" value="1"/>
</dbReference>